<dbReference type="EnsemblMetazoa" id="tetur23g02140.1">
    <property type="protein sequence ID" value="tetur23g02140.1"/>
    <property type="gene ID" value="tetur23g02140"/>
</dbReference>
<reference evidence="1" key="2">
    <citation type="submission" date="2015-06" db="UniProtKB">
        <authorList>
            <consortium name="EnsemblMetazoa"/>
        </authorList>
    </citation>
    <scope>IDENTIFICATION</scope>
</reference>
<protein>
    <submittedName>
        <fullName evidence="1">Uncharacterized protein</fullName>
    </submittedName>
</protein>
<dbReference type="Proteomes" id="UP000015104">
    <property type="component" value="Unassembled WGS sequence"/>
</dbReference>
<evidence type="ECO:0000313" key="1">
    <source>
        <dbReference type="EnsemblMetazoa" id="tetur23g02140.1"/>
    </source>
</evidence>
<proteinExistence type="predicted"/>
<name>T1KVX0_TETUR</name>
<reference evidence="2" key="1">
    <citation type="submission" date="2011-08" db="EMBL/GenBank/DDBJ databases">
        <authorList>
            <person name="Rombauts S."/>
        </authorList>
    </citation>
    <scope>NUCLEOTIDE SEQUENCE</scope>
    <source>
        <strain evidence="2">London</strain>
    </source>
</reference>
<dbReference type="AlphaFoldDB" id="T1KVX0"/>
<dbReference type="HOGENOM" id="CLU_3320637_0_0_1"/>
<accession>T1KVX0</accession>
<evidence type="ECO:0000313" key="2">
    <source>
        <dbReference type="Proteomes" id="UP000015104"/>
    </source>
</evidence>
<sequence>MIWNSLFIVLFIFLPNLLLVTAKQLHITILRSFSSQSII</sequence>
<keyword evidence="2" id="KW-1185">Reference proteome</keyword>
<dbReference type="EMBL" id="CAEY01000615">
    <property type="status" value="NOT_ANNOTATED_CDS"/>
    <property type="molecule type" value="Genomic_DNA"/>
</dbReference>
<organism evidence="1 2">
    <name type="scientific">Tetranychus urticae</name>
    <name type="common">Two-spotted spider mite</name>
    <dbReference type="NCBI Taxonomy" id="32264"/>
    <lineage>
        <taxon>Eukaryota</taxon>
        <taxon>Metazoa</taxon>
        <taxon>Ecdysozoa</taxon>
        <taxon>Arthropoda</taxon>
        <taxon>Chelicerata</taxon>
        <taxon>Arachnida</taxon>
        <taxon>Acari</taxon>
        <taxon>Acariformes</taxon>
        <taxon>Trombidiformes</taxon>
        <taxon>Prostigmata</taxon>
        <taxon>Eleutherengona</taxon>
        <taxon>Raphignathae</taxon>
        <taxon>Tetranychoidea</taxon>
        <taxon>Tetranychidae</taxon>
        <taxon>Tetranychus</taxon>
    </lineage>
</organism>